<proteinExistence type="predicted"/>
<gene>
    <name evidence="2" type="ORF">CQ405_05180</name>
</gene>
<evidence type="ECO:0000313" key="2">
    <source>
        <dbReference type="EMBL" id="PSM51958.1"/>
    </source>
</evidence>
<dbReference type="EMBL" id="PDHH01000004">
    <property type="protein sequence ID" value="PSM51958.1"/>
    <property type="molecule type" value="Genomic_DNA"/>
</dbReference>
<comment type="caution">
    <text evidence="2">The sequence shown here is derived from an EMBL/GenBank/DDBJ whole genome shotgun (WGS) entry which is preliminary data.</text>
</comment>
<dbReference type="InterPro" id="IPR018891">
    <property type="entry name" value="AIPR_C"/>
</dbReference>
<accession>A0A2P8R0D8</accession>
<evidence type="ECO:0000259" key="1">
    <source>
        <dbReference type="Pfam" id="PF10592"/>
    </source>
</evidence>
<sequence>MNNLARASVLIRFFKTGLEDGLVNKVSEYTNSQNTISGRDLKSVDKIQLDIEKRFDIENIKYLRKRTKDNFERKHKYEISMEKLGQLLLAYNGHPEKVSNSKKKIFEDYYNVLFNDKPDFMNISIELVKNYHAVFNKYKDLTDKYKYYEQKIFYIIYLNRCFEKNDIIKNILLLEEVLMKYRANEEISPARKLIQKGFKDELDKRIVQEGGTLISPITLNKK</sequence>
<feature type="domain" description="Abortive phage infection protein C-terminal" evidence="1">
    <location>
        <begin position="3"/>
        <end position="172"/>
    </location>
</feature>
<dbReference type="OrthoDB" id="9806213at2"/>
<evidence type="ECO:0000313" key="3">
    <source>
        <dbReference type="Proteomes" id="UP000240535"/>
    </source>
</evidence>
<name>A0A2P8R0D8_9BACT</name>
<dbReference type="RefSeq" id="WP_106871391.1">
    <property type="nucleotide sequence ID" value="NZ_PDHH01000004.1"/>
</dbReference>
<reference evidence="3" key="1">
    <citation type="submission" date="2017-10" db="EMBL/GenBank/DDBJ databases">
        <title>Campylobacter species from seals.</title>
        <authorList>
            <person name="Gilbert M.J."/>
            <person name="Zomer A.L."/>
            <person name="Timmerman A.J."/>
            <person name="Duim B."/>
            <person name="Wagenaar J.A."/>
        </authorList>
    </citation>
    <scope>NUCLEOTIDE SEQUENCE [LARGE SCALE GENOMIC DNA]</scope>
    <source>
        <strain evidence="3">17S00004-5</strain>
    </source>
</reference>
<dbReference type="Pfam" id="PF10592">
    <property type="entry name" value="AIPR"/>
    <property type="match status" value="1"/>
</dbReference>
<keyword evidence="3" id="KW-1185">Reference proteome</keyword>
<dbReference type="Proteomes" id="UP000240535">
    <property type="component" value="Unassembled WGS sequence"/>
</dbReference>
<dbReference type="AlphaFoldDB" id="A0A2P8R0D8"/>
<organism evidence="2 3">
    <name type="scientific">Campylobacter blaseri</name>
    <dbReference type="NCBI Taxonomy" id="2042961"/>
    <lineage>
        <taxon>Bacteria</taxon>
        <taxon>Pseudomonadati</taxon>
        <taxon>Campylobacterota</taxon>
        <taxon>Epsilonproteobacteria</taxon>
        <taxon>Campylobacterales</taxon>
        <taxon>Campylobacteraceae</taxon>
        <taxon>Campylobacter</taxon>
    </lineage>
</organism>
<protein>
    <recommendedName>
        <fullName evidence="1">Abortive phage infection protein C-terminal domain-containing protein</fullName>
    </recommendedName>
</protein>